<reference evidence="1 2" key="2">
    <citation type="journal article" date="2024" name="Int. J. Syst. Evol. Microbiol.">
        <title>Promethearchaeum syntrophicum gen. nov., sp. nov., an anaerobic, obligately syntrophic archaeon, the first isolate of the lineage 'Asgard' archaea, and proposal of the new archaeal phylum Promethearchaeota phyl. nov. and kingdom Promethearchaeati regn. nov.</title>
        <authorList>
            <person name="Imachi H."/>
            <person name="Nobu M.K."/>
            <person name="Kato S."/>
            <person name="Takaki Y."/>
            <person name="Miyazaki M."/>
            <person name="Miyata M."/>
            <person name="Ogawara M."/>
            <person name="Saito Y."/>
            <person name="Sakai S."/>
            <person name="Tahara Y.O."/>
            <person name="Takano Y."/>
            <person name="Tasumi E."/>
            <person name="Uematsu K."/>
            <person name="Yoshimura T."/>
            <person name="Itoh T."/>
            <person name="Ohkuma M."/>
            <person name="Takai K."/>
        </authorList>
    </citation>
    <scope>NUCLEOTIDE SEQUENCE [LARGE SCALE GENOMIC DNA]</scope>
    <source>
        <strain evidence="1 2">MK-D1</strain>
    </source>
</reference>
<dbReference type="AlphaFoldDB" id="A0A5B9DB46"/>
<dbReference type="GeneID" id="41330025"/>
<evidence type="ECO:0000313" key="2">
    <source>
        <dbReference type="Proteomes" id="UP000321408"/>
    </source>
</evidence>
<sequence>MGECKLRSNLIEGFLFEFLGFGKNIEQIYTAIFERFGEELCGSSDLNSKGIPRYKSKTLKIIERGIHNGIYIYDEATKKYRIPE</sequence>
<dbReference type="EMBL" id="CP042905">
    <property type="protein sequence ID" value="QEE16205.1"/>
    <property type="molecule type" value="Genomic_DNA"/>
</dbReference>
<accession>A0A5B9DB46</accession>
<gene>
    <name evidence="1" type="ORF">DSAG12_02035</name>
</gene>
<keyword evidence="2" id="KW-1185">Reference proteome</keyword>
<evidence type="ECO:0000313" key="1">
    <source>
        <dbReference type="EMBL" id="QEE16205.1"/>
    </source>
</evidence>
<dbReference type="KEGG" id="psyt:DSAG12_02035"/>
<proteinExistence type="predicted"/>
<name>A0A5B9DB46_9ARCH</name>
<dbReference type="Proteomes" id="UP000321408">
    <property type="component" value="Chromosome"/>
</dbReference>
<protein>
    <submittedName>
        <fullName evidence="1">Uncharacterized protein</fullName>
    </submittedName>
</protein>
<reference evidence="1 2" key="1">
    <citation type="journal article" date="2020" name="Nature">
        <title>Isolation of an archaeon at the prokaryote-eukaryote interface.</title>
        <authorList>
            <person name="Imachi H."/>
            <person name="Nobu M.K."/>
            <person name="Nakahara N."/>
            <person name="Morono Y."/>
            <person name="Ogawara M."/>
            <person name="Takaki Y."/>
            <person name="Takano Y."/>
            <person name="Uematsu K."/>
            <person name="Ikuta T."/>
            <person name="Ito M."/>
            <person name="Matsui Y."/>
            <person name="Miyazaki M."/>
            <person name="Murata K."/>
            <person name="Saito Y."/>
            <person name="Sakai S."/>
            <person name="Song C."/>
            <person name="Tasumi E."/>
            <person name="Yamanaka Y."/>
            <person name="Yamaguchi T."/>
            <person name="Kamagata Y."/>
            <person name="Tamaki H."/>
            <person name="Takai K."/>
        </authorList>
    </citation>
    <scope>NUCLEOTIDE SEQUENCE [LARGE SCALE GENOMIC DNA]</scope>
    <source>
        <strain evidence="1 2">MK-D1</strain>
    </source>
</reference>
<organism evidence="1 2">
    <name type="scientific">Promethearchaeum syntrophicum</name>
    <dbReference type="NCBI Taxonomy" id="2594042"/>
    <lineage>
        <taxon>Archaea</taxon>
        <taxon>Promethearchaeati</taxon>
        <taxon>Promethearchaeota</taxon>
        <taxon>Promethearchaeia</taxon>
        <taxon>Promethearchaeales</taxon>
        <taxon>Promethearchaeaceae</taxon>
        <taxon>Promethearchaeum</taxon>
    </lineage>
</organism>
<dbReference type="RefSeq" id="WP_147663084.1">
    <property type="nucleotide sequence ID" value="NZ_CP042905.2"/>
</dbReference>